<keyword evidence="2" id="KW-0378">Hydrolase</keyword>
<protein>
    <recommendedName>
        <fullName evidence="5">SF3 helicase domain-containing protein</fullName>
    </recommendedName>
</protein>
<dbReference type="InterPro" id="IPR004968">
    <property type="entry name" value="DNA_primase/NTPase_C"/>
</dbReference>
<evidence type="ECO:0000256" key="1">
    <source>
        <dbReference type="ARBA" id="ARBA00022741"/>
    </source>
</evidence>
<dbReference type="GO" id="GO:0004386">
    <property type="term" value="F:helicase activity"/>
    <property type="evidence" value="ECO:0007669"/>
    <property type="project" value="UniProtKB-KW"/>
</dbReference>
<dbReference type="Gene3D" id="3.40.50.300">
    <property type="entry name" value="P-loop containing nucleotide triphosphate hydrolases"/>
    <property type="match status" value="1"/>
</dbReference>
<dbReference type="PANTHER" id="PTHR35372:SF2">
    <property type="entry name" value="SF3 HELICASE DOMAIN-CONTAINING PROTEIN"/>
    <property type="match status" value="1"/>
</dbReference>
<dbReference type="GO" id="GO:0016787">
    <property type="term" value="F:hydrolase activity"/>
    <property type="evidence" value="ECO:0007669"/>
    <property type="project" value="UniProtKB-KW"/>
</dbReference>
<dbReference type="AlphaFoldDB" id="X1QZW2"/>
<comment type="caution">
    <text evidence="6">The sequence shown here is derived from an EMBL/GenBank/DDBJ whole genome shotgun (WGS) entry which is preliminary data.</text>
</comment>
<reference evidence="6" key="1">
    <citation type="journal article" date="2014" name="Front. Microbiol.">
        <title>High frequency of phylogenetically diverse reductive dehalogenase-homologous genes in deep subseafloor sedimentary metagenomes.</title>
        <authorList>
            <person name="Kawai M."/>
            <person name="Futagami T."/>
            <person name="Toyoda A."/>
            <person name="Takaki Y."/>
            <person name="Nishi S."/>
            <person name="Hori S."/>
            <person name="Arai W."/>
            <person name="Tsubouchi T."/>
            <person name="Morono Y."/>
            <person name="Uchiyama I."/>
            <person name="Ito T."/>
            <person name="Fujiyama A."/>
            <person name="Inagaki F."/>
            <person name="Takami H."/>
        </authorList>
    </citation>
    <scope>NUCLEOTIDE SEQUENCE</scope>
    <source>
        <strain evidence="6">Expedition CK06-06</strain>
    </source>
</reference>
<dbReference type="InterPro" id="IPR014015">
    <property type="entry name" value="Helicase_SF3_DNA-vir"/>
</dbReference>
<name>X1QZW2_9ZZZZ</name>
<accession>X1QZW2</accession>
<dbReference type="Gene3D" id="1.10.10.10">
    <property type="entry name" value="Winged helix-like DNA-binding domain superfamily/Winged helix DNA-binding domain"/>
    <property type="match status" value="1"/>
</dbReference>
<feature type="non-terminal residue" evidence="6">
    <location>
        <position position="240"/>
    </location>
</feature>
<feature type="domain" description="SF3 helicase" evidence="5">
    <location>
        <begin position="1"/>
        <end position="141"/>
    </location>
</feature>
<dbReference type="InterPro" id="IPR045455">
    <property type="entry name" value="NrS-1_pol-like_helicase"/>
</dbReference>
<organism evidence="6">
    <name type="scientific">marine sediment metagenome</name>
    <dbReference type="NCBI Taxonomy" id="412755"/>
    <lineage>
        <taxon>unclassified sequences</taxon>
        <taxon>metagenomes</taxon>
        <taxon>ecological metagenomes</taxon>
    </lineage>
</organism>
<dbReference type="InterPro" id="IPR006500">
    <property type="entry name" value="Helicase_put_C_phage/plasmid"/>
</dbReference>
<evidence type="ECO:0000256" key="2">
    <source>
        <dbReference type="ARBA" id="ARBA00022801"/>
    </source>
</evidence>
<keyword evidence="3" id="KW-0347">Helicase</keyword>
<sequence>PDYTIQRAFLFMGDGANGKSTLLELLKHLLGTDNCCNLSLQAIENQRFAVADLFGKLANIYADIPSTKMSHVGLFKMLTGGDTIGAEKKFRDRFSFNNTARLIFSTNKPPKVDEDTLAFWRRWIFINFPNKFEGKQADKRLLRKLTEKGELSGLLNVALQGVGRVLSQQEYSYELSPDEIAEWHQKASDPIYAFVEDACEADPEAWISKDDLYDAFLKYCDEKNIPRIGKESFGRALKNA</sequence>
<dbReference type="Pfam" id="PF03288">
    <property type="entry name" value="Pox_D5"/>
    <property type="match status" value="1"/>
</dbReference>
<proteinExistence type="predicted"/>
<dbReference type="EMBL" id="BARW01011534">
    <property type="protein sequence ID" value="GAI74062.1"/>
    <property type="molecule type" value="Genomic_DNA"/>
</dbReference>
<dbReference type="InterPro" id="IPR027417">
    <property type="entry name" value="P-loop_NTPase"/>
</dbReference>
<dbReference type="Pfam" id="PF19263">
    <property type="entry name" value="DUF5906"/>
    <property type="match status" value="1"/>
</dbReference>
<feature type="non-terminal residue" evidence="6">
    <location>
        <position position="1"/>
    </location>
</feature>
<dbReference type="InterPro" id="IPR051620">
    <property type="entry name" value="ORF904-like_C"/>
</dbReference>
<keyword evidence="4" id="KW-0067">ATP-binding</keyword>
<dbReference type="PANTHER" id="PTHR35372">
    <property type="entry name" value="ATP BINDING PROTEIN-RELATED"/>
    <property type="match status" value="1"/>
</dbReference>
<dbReference type="InterPro" id="IPR036390">
    <property type="entry name" value="WH_DNA-bd_sf"/>
</dbReference>
<dbReference type="PROSITE" id="PS51206">
    <property type="entry name" value="SF3_HELICASE_1"/>
    <property type="match status" value="1"/>
</dbReference>
<evidence type="ECO:0000259" key="5">
    <source>
        <dbReference type="PROSITE" id="PS51206"/>
    </source>
</evidence>
<dbReference type="GO" id="GO:0005524">
    <property type="term" value="F:ATP binding"/>
    <property type="evidence" value="ECO:0007669"/>
    <property type="project" value="UniProtKB-KW"/>
</dbReference>
<dbReference type="NCBIfam" id="TIGR01613">
    <property type="entry name" value="primase_Cterm"/>
    <property type="match status" value="1"/>
</dbReference>
<evidence type="ECO:0000313" key="6">
    <source>
        <dbReference type="EMBL" id="GAI74062.1"/>
    </source>
</evidence>
<dbReference type="SUPFAM" id="SSF46785">
    <property type="entry name" value="Winged helix' DNA-binding domain"/>
    <property type="match status" value="1"/>
</dbReference>
<dbReference type="InterPro" id="IPR036388">
    <property type="entry name" value="WH-like_DNA-bd_sf"/>
</dbReference>
<evidence type="ECO:0000256" key="3">
    <source>
        <dbReference type="ARBA" id="ARBA00022806"/>
    </source>
</evidence>
<keyword evidence="1" id="KW-0547">Nucleotide-binding</keyword>
<evidence type="ECO:0000256" key="4">
    <source>
        <dbReference type="ARBA" id="ARBA00022840"/>
    </source>
</evidence>
<gene>
    <name evidence="6" type="ORF">S12H4_22196</name>
</gene>
<dbReference type="SUPFAM" id="SSF52540">
    <property type="entry name" value="P-loop containing nucleoside triphosphate hydrolases"/>
    <property type="match status" value="1"/>
</dbReference>